<accession>A0AAN2BJE0</accession>
<dbReference type="KEGG" id="marq:MARGE09_P1073"/>
<dbReference type="Proteomes" id="UP001320119">
    <property type="component" value="Chromosome"/>
</dbReference>
<protein>
    <submittedName>
        <fullName evidence="3">Type VI secretion system protein ImpA</fullName>
    </submittedName>
</protein>
<name>A0AAN2BJE0_9GAMM</name>
<feature type="domain" description="ImpA N-terminal" evidence="2">
    <location>
        <begin position="13"/>
        <end position="140"/>
    </location>
</feature>
<organism evidence="3 4">
    <name type="scientific">Marinagarivorans cellulosilyticus</name>
    <dbReference type="NCBI Taxonomy" id="2721545"/>
    <lineage>
        <taxon>Bacteria</taxon>
        <taxon>Pseudomonadati</taxon>
        <taxon>Pseudomonadota</taxon>
        <taxon>Gammaproteobacteria</taxon>
        <taxon>Cellvibrionales</taxon>
        <taxon>Cellvibrionaceae</taxon>
        <taxon>Marinagarivorans</taxon>
    </lineage>
</organism>
<evidence type="ECO:0000313" key="4">
    <source>
        <dbReference type="Proteomes" id="UP001320119"/>
    </source>
</evidence>
<dbReference type="InterPro" id="IPR017740">
    <property type="entry name" value="TssA-like"/>
</dbReference>
<gene>
    <name evidence="3" type="ORF">MARGE09_P1073</name>
</gene>
<dbReference type="PANTHER" id="PTHR37951:SF1">
    <property type="entry name" value="TYPE VI SECRETION SYSTEM COMPONENT TSSA1"/>
    <property type="match status" value="1"/>
</dbReference>
<feature type="region of interest" description="Disordered" evidence="1">
    <location>
        <begin position="383"/>
        <end position="417"/>
    </location>
</feature>
<proteinExistence type="predicted"/>
<keyword evidence="4" id="KW-1185">Reference proteome</keyword>
<sequence length="417" mass="45813">MPLDYIIDLDQLLAPISDEQPHGIDIREDRSPTSSFYRIKDARNEGRSAEKSALLDPDVDTVAPWQTVISEAESILTTKSKDIEVTCWLIEGMIRLYGFPGLRDGMVLLDKLVDQYWDNLYPEPDEDGIETKVIPITGLNGESGEGTLLTPMRNALLCDPYTDTPFTFWEYQQAHAADNIPDAKEKASRNDELGYSLNSIQNSIMMGDGKFFTQFIETLEEAQSAYQHLGESLRTHCGHDTPPSSNISNLLDEIVRTCKFIFKDKLVVPKAAQAPVDAPASNTDNTPQTSAGTEQVVTTIVREGAIVDREDALRRLTDVAEYFRRYEPHTPIGPGLERMIKWGRMTVAELMAELLPDDQAKGIYSQLTGVMLDGSDTQGYVAPPVTAKPAAPSAAAPAPAKPEAPAEPAAAEKSGGW</sequence>
<dbReference type="InterPro" id="IPR010657">
    <property type="entry name" value="ImpA_N"/>
</dbReference>
<dbReference type="RefSeq" id="WP_236986355.1">
    <property type="nucleotide sequence ID" value="NZ_AP023086.1"/>
</dbReference>
<reference evidence="3 4" key="1">
    <citation type="journal article" date="2022" name="IScience">
        <title>An ultrasensitive nanofiber-based assay for enzymatic hydrolysis and deep-sea microbial degradation of cellulose.</title>
        <authorList>
            <person name="Tsudome M."/>
            <person name="Tachioka M."/>
            <person name="Miyazaki M."/>
            <person name="Uchimura K."/>
            <person name="Tsuda M."/>
            <person name="Takaki Y."/>
            <person name="Deguchi S."/>
        </authorList>
    </citation>
    <scope>NUCLEOTIDE SEQUENCE [LARGE SCALE GENOMIC DNA]</scope>
    <source>
        <strain evidence="3 4">GE09</strain>
    </source>
</reference>
<feature type="region of interest" description="Disordered" evidence="1">
    <location>
        <begin position="274"/>
        <end position="293"/>
    </location>
</feature>
<dbReference type="EMBL" id="AP023086">
    <property type="protein sequence ID" value="BCD96873.1"/>
    <property type="molecule type" value="Genomic_DNA"/>
</dbReference>
<dbReference type="Pfam" id="PF06812">
    <property type="entry name" value="ImpA_N"/>
    <property type="match status" value="1"/>
</dbReference>
<evidence type="ECO:0000259" key="2">
    <source>
        <dbReference type="Pfam" id="PF06812"/>
    </source>
</evidence>
<dbReference type="AlphaFoldDB" id="A0AAN2BJE0"/>
<dbReference type="NCBIfam" id="TIGR03363">
    <property type="entry name" value="VI_chp_8"/>
    <property type="match status" value="1"/>
</dbReference>
<dbReference type="PANTHER" id="PTHR37951">
    <property type="entry name" value="CYTOPLASMIC PROTEIN-RELATED"/>
    <property type="match status" value="1"/>
</dbReference>
<evidence type="ECO:0000256" key="1">
    <source>
        <dbReference type="SAM" id="MobiDB-lite"/>
    </source>
</evidence>
<feature type="compositionally biased region" description="Polar residues" evidence="1">
    <location>
        <begin position="280"/>
        <end position="293"/>
    </location>
</feature>
<evidence type="ECO:0000313" key="3">
    <source>
        <dbReference type="EMBL" id="BCD96873.1"/>
    </source>
</evidence>